<dbReference type="Pfam" id="PF20700">
    <property type="entry name" value="Mutator"/>
    <property type="match status" value="1"/>
</dbReference>
<feature type="domain" description="Mutator-like transposase" evidence="1">
    <location>
        <begin position="102"/>
        <end position="277"/>
    </location>
</feature>
<protein>
    <recommendedName>
        <fullName evidence="1">Mutator-like transposase domain-containing protein</fullName>
    </recommendedName>
</protein>
<organism evidence="2 3">
    <name type="scientific">Psylliodes chrysocephalus</name>
    <dbReference type="NCBI Taxonomy" id="3402493"/>
    <lineage>
        <taxon>Eukaryota</taxon>
        <taxon>Metazoa</taxon>
        <taxon>Ecdysozoa</taxon>
        <taxon>Arthropoda</taxon>
        <taxon>Hexapoda</taxon>
        <taxon>Insecta</taxon>
        <taxon>Pterygota</taxon>
        <taxon>Neoptera</taxon>
        <taxon>Endopterygota</taxon>
        <taxon>Coleoptera</taxon>
        <taxon>Polyphaga</taxon>
        <taxon>Cucujiformia</taxon>
        <taxon>Chrysomeloidea</taxon>
        <taxon>Chrysomelidae</taxon>
        <taxon>Galerucinae</taxon>
        <taxon>Alticini</taxon>
        <taxon>Psylliodes</taxon>
    </lineage>
</organism>
<gene>
    <name evidence="2" type="ORF">PSYICH_LOCUS4080</name>
</gene>
<dbReference type="AlphaFoldDB" id="A0A9P0CIU6"/>
<evidence type="ECO:0000313" key="3">
    <source>
        <dbReference type="Proteomes" id="UP001153636"/>
    </source>
</evidence>
<dbReference type="Proteomes" id="UP001153636">
    <property type="component" value="Chromosome 13"/>
</dbReference>
<keyword evidence="3" id="KW-1185">Reference proteome</keyword>
<dbReference type="InterPro" id="IPR049012">
    <property type="entry name" value="Mutator_transp_dom"/>
</dbReference>
<reference evidence="2" key="1">
    <citation type="submission" date="2022-01" db="EMBL/GenBank/DDBJ databases">
        <authorList>
            <person name="King R."/>
        </authorList>
    </citation>
    <scope>NUCLEOTIDE SEQUENCE</scope>
</reference>
<dbReference type="EMBL" id="OV651825">
    <property type="protein sequence ID" value="CAH1103019.1"/>
    <property type="molecule type" value="Genomic_DNA"/>
</dbReference>
<sequence>MGNKQKLKISSHRKNKTLIAKRSFLPDITTKGTETNINSSDIEKPCSSTSQVLHHSTTLHITNEFVEDIEHINSDVDSTVTPENKSKGIKRSLKHESSTLEGNRIVNIKHFFKEIVSFNHCGMFSCTPRELEIVHEIRKGFMSQIVIKCKMCRVKKTVTTSPDDGKLNTNQASVLGTISIGCGYSQMSEFFSTLDIPPLGYKLYKTEEKNLQQVIEQENWKVMMEAGAEEAKIARENGEVDENGIPQITVIADGAWCKRSYRSAYNAHSGAACIVGIGLVRQHLWKAISFLKVSNVV</sequence>
<evidence type="ECO:0000313" key="2">
    <source>
        <dbReference type="EMBL" id="CAH1103019.1"/>
    </source>
</evidence>
<evidence type="ECO:0000259" key="1">
    <source>
        <dbReference type="Pfam" id="PF20700"/>
    </source>
</evidence>
<accession>A0A9P0CIU6</accession>
<proteinExistence type="predicted"/>
<name>A0A9P0CIU6_9CUCU</name>
<dbReference type="OrthoDB" id="6776994at2759"/>